<dbReference type="PANTHER" id="PTHR31462:SF5">
    <property type="entry name" value="ENDOSOMAL_LYSOSOMAL PROTON CHANNEL TMEM175"/>
    <property type="match status" value="1"/>
</dbReference>
<sequence length="215" mass="24095">MNQDSPQRQGSSDDEGIERINALSDGVFAIAITLLVLNIEVPNDIPANLVTQELPGQLAALVPDLLSYAISFLVIGSYWMAHRAIFQGIRALKRGLIWLNILFLMFVAFLPFPTALLDEYPNYQLPVALYAGSLAVARLPLTAIWWYATHNRRLIHEHLDARTVKLHRIRGLAIPLVFLLSISLSFISTTAAIFSWVLLFVIDFVVFGVGRLRQE</sequence>
<evidence type="ECO:0000256" key="6">
    <source>
        <dbReference type="ARBA" id="ARBA00022826"/>
    </source>
</evidence>
<name>A0A6J4QXH8_9ACTN</name>
<proteinExistence type="inferred from homology"/>
<evidence type="ECO:0000256" key="2">
    <source>
        <dbReference type="ARBA" id="ARBA00006920"/>
    </source>
</evidence>
<comment type="subcellular location">
    <subcellularLocation>
        <location evidence="1">Membrane</location>
        <topology evidence="1">Multi-pass membrane protein</topology>
    </subcellularLocation>
</comment>
<keyword evidence="4" id="KW-0633">Potassium transport</keyword>
<keyword evidence="9" id="KW-0406">Ion transport</keyword>
<keyword evidence="11" id="KW-0407">Ion channel</keyword>
<dbReference type="InterPro" id="IPR010617">
    <property type="entry name" value="TMEM175-like"/>
</dbReference>
<feature type="transmembrane region" description="Helical" evidence="13">
    <location>
        <begin position="169"/>
        <end position="187"/>
    </location>
</feature>
<dbReference type="GO" id="GO:0015252">
    <property type="term" value="F:proton channel activity"/>
    <property type="evidence" value="ECO:0007669"/>
    <property type="project" value="InterPro"/>
</dbReference>
<evidence type="ECO:0000313" key="14">
    <source>
        <dbReference type="EMBL" id="CAA9456482.1"/>
    </source>
</evidence>
<accession>A0A6J4QXH8</accession>
<feature type="transmembrane region" description="Helical" evidence="13">
    <location>
        <begin position="20"/>
        <end position="39"/>
    </location>
</feature>
<dbReference type="AlphaFoldDB" id="A0A6J4QXH8"/>
<protein>
    <submittedName>
        <fullName evidence="14">Integral membrane protein</fullName>
    </submittedName>
</protein>
<evidence type="ECO:0000256" key="10">
    <source>
        <dbReference type="ARBA" id="ARBA00023136"/>
    </source>
</evidence>
<evidence type="ECO:0000256" key="3">
    <source>
        <dbReference type="ARBA" id="ARBA00022448"/>
    </source>
</evidence>
<keyword evidence="10 13" id="KW-0472">Membrane</keyword>
<evidence type="ECO:0000256" key="11">
    <source>
        <dbReference type="ARBA" id="ARBA00023303"/>
    </source>
</evidence>
<dbReference type="PANTHER" id="PTHR31462">
    <property type="entry name" value="ENDOSOMAL/LYSOSOMAL POTASSIUM CHANNEL TMEM175"/>
    <property type="match status" value="1"/>
</dbReference>
<organism evidence="14">
    <name type="scientific">uncultured Rubrobacteraceae bacterium</name>
    <dbReference type="NCBI Taxonomy" id="349277"/>
    <lineage>
        <taxon>Bacteria</taxon>
        <taxon>Bacillati</taxon>
        <taxon>Actinomycetota</taxon>
        <taxon>Rubrobacteria</taxon>
        <taxon>Rubrobacterales</taxon>
        <taxon>Rubrobacteraceae</taxon>
        <taxon>environmental samples</taxon>
    </lineage>
</organism>
<feature type="transmembrane region" description="Helical" evidence="13">
    <location>
        <begin position="193"/>
        <end position="212"/>
    </location>
</feature>
<keyword evidence="6" id="KW-0631">Potassium channel</keyword>
<reference evidence="14" key="1">
    <citation type="submission" date="2020-02" db="EMBL/GenBank/DDBJ databases">
        <authorList>
            <person name="Meier V. D."/>
        </authorList>
    </citation>
    <scope>NUCLEOTIDE SEQUENCE</scope>
    <source>
        <strain evidence="14">AVDCRST_MAG14</strain>
    </source>
</reference>
<comment type="similarity">
    <text evidence="2">Belongs to the TMEM175 family.</text>
</comment>
<dbReference type="Pfam" id="PF06736">
    <property type="entry name" value="TMEM175"/>
    <property type="match status" value="1"/>
</dbReference>
<evidence type="ECO:0000256" key="8">
    <source>
        <dbReference type="ARBA" id="ARBA00022989"/>
    </source>
</evidence>
<evidence type="ECO:0000256" key="9">
    <source>
        <dbReference type="ARBA" id="ARBA00023065"/>
    </source>
</evidence>
<keyword evidence="3" id="KW-0813">Transport</keyword>
<keyword evidence="8 13" id="KW-1133">Transmembrane helix</keyword>
<evidence type="ECO:0000256" key="7">
    <source>
        <dbReference type="ARBA" id="ARBA00022958"/>
    </source>
</evidence>
<evidence type="ECO:0000256" key="12">
    <source>
        <dbReference type="ARBA" id="ARBA00034430"/>
    </source>
</evidence>
<evidence type="ECO:0000256" key="5">
    <source>
        <dbReference type="ARBA" id="ARBA00022692"/>
    </source>
</evidence>
<feature type="transmembrane region" description="Helical" evidence="13">
    <location>
        <begin position="65"/>
        <end position="85"/>
    </location>
</feature>
<feature type="transmembrane region" description="Helical" evidence="13">
    <location>
        <begin position="97"/>
        <end position="116"/>
    </location>
</feature>
<comment type="catalytic activity">
    <reaction evidence="12">
        <text>K(+)(in) = K(+)(out)</text>
        <dbReference type="Rhea" id="RHEA:29463"/>
        <dbReference type="ChEBI" id="CHEBI:29103"/>
    </reaction>
</comment>
<dbReference type="GO" id="GO:0016020">
    <property type="term" value="C:membrane"/>
    <property type="evidence" value="ECO:0007669"/>
    <property type="project" value="UniProtKB-SubCell"/>
</dbReference>
<gene>
    <name evidence="14" type="ORF">AVDCRST_MAG14-1688</name>
</gene>
<keyword evidence="7" id="KW-0630">Potassium</keyword>
<evidence type="ECO:0000256" key="4">
    <source>
        <dbReference type="ARBA" id="ARBA00022538"/>
    </source>
</evidence>
<evidence type="ECO:0000256" key="13">
    <source>
        <dbReference type="SAM" id="Phobius"/>
    </source>
</evidence>
<evidence type="ECO:0000256" key="1">
    <source>
        <dbReference type="ARBA" id="ARBA00004141"/>
    </source>
</evidence>
<keyword evidence="5 13" id="KW-0812">Transmembrane</keyword>
<feature type="transmembrane region" description="Helical" evidence="13">
    <location>
        <begin position="128"/>
        <end position="148"/>
    </location>
</feature>
<dbReference type="GO" id="GO:0005267">
    <property type="term" value="F:potassium channel activity"/>
    <property type="evidence" value="ECO:0007669"/>
    <property type="project" value="UniProtKB-KW"/>
</dbReference>
<dbReference type="EMBL" id="CADCVG010000072">
    <property type="protein sequence ID" value="CAA9456482.1"/>
    <property type="molecule type" value="Genomic_DNA"/>
</dbReference>